<dbReference type="EMBL" id="JAGMUV010000021">
    <property type="protein sequence ID" value="KAH7124680.1"/>
    <property type="molecule type" value="Genomic_DNA"/>
</dbReference>
<dbReference type="PANTHER" id="PTHR11552:SF201">
    <property type="entry name" value="GLUCOSE-METHANOL-CHOLINE OXIDOREDUCTASE N-TERMINAL DOMAIN-CONTAINING PROTEIN"/>
    <property type="match status" value="1"/>
</dbReference>
<dbReference type="Pfam" id="PF00732">
    <property type="entry name" value="GMC_oxred_N"/>
    <property type="match status" value="1"/>
</dbReference>
<dbReference type="PROSITE" id="PS00624">
    <property type="entry name" value="GMC_OXRED_2"/>
    <property type="match status" value="1"/>
</dbReference>
<dbReference type="InterPro" id="IPR012132">
    <property type="entry name" value="GMC_OxRdtase"/>
</dbReference>
<name>A0A9P9DQ46_9HYPO</name>
<dbReference type="AlphaFoldDB" id="A0A9P9DQ46"/>
<protein>
    <recommendedName>
        <fullName evidence="6">Glucose-methanol-choline oxidoreductase N-terminal domain-containing protein</fullName>
    </recommendedName>
</protein>
<dbReference type="PANTHER" id="PTHR11552">
    <property type="entry name" value="GLUCOSE-METHANOL-CHOLINE GMC OXIDOREDUCTASE"/>
    <property type="match status" value="1"/>
</dbReference>
<keyword evidence="4" id="KW-0274">FAD</keyword>
<dbReference type="InterPro" id="IPR007867">
    <property type="entry name" value="GMC_OxRtase_C"/>
</dbReference>
<proteinExistence type="inferred from homology"/>
<sequence length="184" mass="19418">MLWQNAEATGVELADSTIVLAKNVVVAAGTFRSPQLLQLSGIGSAVDLRQYSEGVPMDWIVFTTVPKEGLAEAIKKDKGTGPDAATHPFLISCQPQEAVFLSGSLILKTSLRTSPKFGQFIKGESVPAVFSFDPVILNDKFQVKGVKGLRVVDASVIPLALSAHIQALVYALTKPAAAVISGKA</sequence>
<evidence type="ECO:0000313" key="7">
    <source>
        <dbReference type="EMBL" id="KAH7124680.1"/>
    </source>
</evidence>
<dbReference type="GO" id="GO:0050660">
    <property type="term" value="F:flavin adenine dinucleotide binding"/>
    <property type="evidence" value="ECO:0007669"/>
    <property type="project" value="InterPro"/>
</dbReference>
<evidence type="ECO:0000256" key="2">
    <source>
        <dbReference type="ARBA" id="ARBA00010790"/>
    </source>
</evidence>
<dbReference type="Proteomes" id="UP000738349">
    <property type="component" value="Unassembled WGS sequence"/>
</dbReference>
<evidence type="ECO:0000256" key="3">
    <source>
        <dbReference type="ARBA" id="ARBA00022630"/>
    </source>
</evidence>
<keyword evidence="5" id="KW-0560">Oxidoreductase</keyword>
<dbReference type="InterPro" id="IPR036188">
    <property type="entry name" value="FAD/NAD-bd_sf"/>
</dbReference>
<evidence type="ECO:0000256" key="1">
    <source>
        <dbReference type="ARBA" id="ARBA00001974"/>
    </source>
</evidence>
<reference evidence="7" key="1">
    <citation type="journal article" date="2021" name="Nat. Commun.">
        <title>Genetic determinants of endophytism in the Arabidopsis root mycobiome.</title>
        <authorList>
            <person name="Mesny F."/>
            <person name="Miyauchi S."/>
            <person name="Thiergart T."/>
            <person name="Pickel B."/>
            <person name="Atanasova L."/>
            <person name="Karlsson M."/>
            <person name="Huettel B."/>
            <person name="Barry K.W."/>
            <person name="Haridas S."/>
            <person name="Chen C."/>
            <person name="Bauer D."/>
            <person name="Andreopoulos W."/>
            <person name="Pangilinan J."/>
            <person name="LaButti K."/>
            <person name="Riley R."/>
            <person name="Lipzen A."/>
            <person name="Clum A."/>
            <person name="Drula E."/>
            <person name="Henrissat B."/>
            <person name="Kohler A."/>
            <person name="Grigoriev I.V."/>
            <person name="Martin F.M."/>
            <person name="Hacquard S."/>
        </authorList>
    </citation>
    <scope>NUCLEOTIDE SEQUENCE</scope>
    <source>
        <strain evidence="7">MPI-CAGE-AT-0147</strain>
    </source>
</reference>
<gene>
    <name evidence="7" type="ORF">EDB81DRAFT_765475</name>
</gene>
<evidence type="ECO:0000313" key="8">
    <source>
        <dbReference type="Proteomes" id="UP000738349"/>
    </source>
</evidence>
<feature type="domain" description="Glucose-methanol-choline oxidoreductase N-terminal" evidence="6">
    <location>
        <begin position="29"/>
        <end position="43"/>
    </location>
</feature>
<evidence type="ECO:0000259" key="6">
    <source>
        <dbReference type="PROSITE" id="PS00624"/>
    </source>
</evidence>
<dbReference type="OrthoDB" id="269227at2759"/>
<dbReference type="Pfam" id="PF05199">
    <property type="entry name" value="GMC_oxred_C"/>
    <property type="match status" value="1"/>
</dbReference>
<evidence type="ECO:0000256" key="4">
    <source>
        <dbReference type="ARBA" id="ARBA00022827"/>
    </source>
</evidence>
<evidence type="ECO:0000256" key="5">
    <source>
        <dbReference type="ARBA" id="ARBA00023002"/>
    </source>
</evidence>
<dbReference type="GO" id="GO:0016614">
    <property type="term" value="F:oxidoreductase activity, acting on CH-OH group of donors"/>
    <property type="evidence" value="ECO:0007669"/>
    <property type="project" value="InterPro"/>
</dbReference>
<dbReference type="Gene3D" id="3.50.50.60">
    <property type="entry name" value="FAD/NAD(P)-binding domain"/>
    <property type="match status" value="2"/>
</dbReference>
<comment type="similarity">
    <text evidence="2">Belongs to the GMC oxidoreductase family.</text>
</comment>
<comment type="cofactor">
    <cofactor evidence="1">
        <name>FAD</name>
        <dbReference type="ChEBI" id="CHEBI:57692"/>
    </cofactor>
</comment>
<comment type="caution">
    <text evidence="7">The sequence shown here is derived from an EMBL/GenBank/DDBJ whole genome shotgun (WGS) entry which is preliminary data.</text>
</comment>
<dbReference type="InterPro" id="IPR000172">
    <property type="entry name" value="GMC_OxRdtase_N"/>
</dbReference>
<keyword evidence="3" id="KW-0285">Flavoprotein</keyword>
<organism evidence="7 8">
    <name type="scientific">Dactylonectria macrodidyma</name>
    <dbReference type="NCBI Taxonomy" id="307937"/>
    <lineage>
        <taxon>Eukaryota</taxon>
        <taxon>Fungi</taxon>
        <taxon>Dikarya</taxon>
        <taxon>Ascomycota</taxon>
        <taxon>Pezizomycotina</taxon>
        <taxon>Sordariomycetes</taxon>
        <taxon>Hypocreomycetidae</taxon>
        <taxon>Hypocreales</taxon>
        <taxon>Nectriaceae</taxon>
        <taxon>Dactylonectria</taxon>
    </lineage>
</organism>
<accession>A0A9P9DQ46</accession>
<dbReference type="SUPFAM" id="SSF51905">
    <property type="entry name" value="FAD/NAD(P)-binding domain"/>
    <property type="match status" value="1"/>
</dbReference>
<keyword evidence="8" id="KW-1185">Reference proteome</keyword>